<reference evidence="2" key="3">
    <citation type="submission" date="2015-04" db="UniProtKB">
        <authorList>
            <consortium name="EnsemblPlants"/>
        </authorList>
    </citation>
    <scope>IDENTIFICATION</scope>
    <source>
        <strain evidence="2">cv. Jemalong A17</strain>
    </source>
</reference>
<evidence type="ECO:0000313" key="3">
    <source>
        <dbReference type="Proteomes" id="UP000002051"/>
    </source>
</evidence>
<dbReference type="Proteomes" id="UP000002051">
    <property type="component" value="Chromosome 4"/>
</dbReference>
<keyword evidence="3" id="KW-1185">Reference proteome</keyword>
<dbReference type="PaxDb" id="3880-AES91278"/>
<gene>
    <name evidence="1" type="ordered locus">MTR_4g111740</name>
</gene>
<evidence type="ECO:0000313" key="1">
    <source>
        <dbReference type="EMBL" id="AES91278.1"/>
    </source>
</evidence>
<dbReference type="EnsemblPlants" id="AES91278">
    <property type="protein sequence ID" value="AES91278"/>
    <property type="gene ID" value="MTR_4g111740"/>
</dbReference>
<proteinExistence type="predicted"/>
<protein>
    <submittedName>
        <fullName evidence="1 2">Uncharacterized protein</fullName>
    </submittedName>
</protein>
<accession>G7JS14</accession>
<dbReference type="HOGENOM" id="CLU_2530900_0_0_1"/>
<dbReference type="EMBL" id="CM001220">
    <property type="protein sequence ID" value="AES91278.1"/>
    <property type="molecule type" value="Genomic_DNA"/>
</dbReference>
<dbReference type="AlphaFoldDB" id="G7JS14"/>
<evidence type="ECO:0000313" key="2">
    <source>
        <dbReference type="EnsemblPlants" id="AES91278"/>
    </source>
</evidence>
<reference evidence="1 3" key="1">
    <citation type="journal article" date="2011" name="Nature">
        <title>The Medicago genome provides insight into the evolution of rhizobial symbioses.</title>
        <authorList>
            <person name="Young N.D."/>
            <person name="Debelle F."/>
            <person name="Oldroyd G.E."/>
            <person name="Geurts R."/>
            <person name="Cannon S.B."/>
            <person name="Udvardi M.K."/>
            <person name="Benedito V.A."/>
            <person name="Mayer K.F."/>
            <person name="Gouzy J."/>
            <person name="Schoof H."/>
            <person name="Van de Peer Y."/>
            <person name="Proost S."/>
            <person name="Cook D.R."/>
            <person name="Meyers B.C."/>
            <person name="Spannagl M."/>
            <person name="Cheung F."/>
            <person name="De Mita S."/>
            <person name="Krishnakumar V."/>
            <person name="Gundlach H."/>
            <person name="Zhou S."/>
            <person name="Mudge J."/>
            <person name="Bharti A.K."/>
            <person name="Murray J.D."/>
            <person name="Naoumkina M.A."/>
            <person name="Rosen B."/>
            <person name="Silverstein K.A."/>
            <person name="Tang H."/>
            <person name="Rombauts S."/>
            <person name="Zhao P.X."/>
            <person name="Zhou P."/>
            <person name="Barbe V."/>
            <person name="Bardou P."/>
            <person name="Bechner M."/>
            <person name="Bellec A."/>
            <person name="Berger A."/>
            <person name="Berges H."/>
            <person name="Bidwell S."/>
            <person name="Bisseling T."/>
            <person name="Choisne N."/>
            <person name="Couloux A."/>
            <person name="Denny R."/>
            <person name="Deshpande S."/>
            <person name="Dai X."/>
            <person name="Doyle J.J."/>
            <person name="Dudez A.M."/>
            <person name="Farmer A.D."/>
            <person name="Fouteau S."/>
            <person name="Franken C."/>
            <person name="Gibelin C."/>
            <person name="Gish J."/>
            <person name="Goldstein S."/>
            <person name="Gonzalez A.J."/>
            <person name="Green P.J."/>
            <person name="Hallab A."/>
            <person name="Hartog M."/>
            <person name="Hua A."/>
            <person name="Humphray S.J."/>
            <person name="Jeong D.H."/>
            <person name="Jing Y."/>
            <person name="Jocker A."/>
            <person name="Kenton S.M."/>
            <person name="Kim D.J."/>
            <person name="Klee K."/>
            <person name="Lai H."/>
            <person name="Lang C."/>
            <person name="Lin S."/>
            <person name="Macmil S.L."/>
            <person name="Magdelenat G."/>
            <person name="Matthews L."/>
            <person name="McCorrison J."/>
            <person name="Monaghan E.L."/>
            <person name="Mun J.H."/>
            <person name="Najar F.Z."/>
            <person name="Nicholson C."/>
            <person name="Noirot C."/>
            <person name="O'Bleness M."/>
            <person name="Paule C.R."/>
            <person name="Poulain J."/>
            <person name="Prion F."/>
            <person name="Qin B."/>
            <person name="Qu C."/>
            <person name="Retzel E.F."/>
            <person name="Riddle C."/>
            <person name="Sallet E."/>
            <person name="Samain S."/>
            <person name="Samson N."/>
            <person name="Sanders I."/>
            <person name="Saurat O."/>
            <person name="Scarpelli C."/>
            <person name="Schiex T."/>
            <person name="Segurens B."/>
            <person name="Severin A.J."/>
            <person name="Sherrier D.J."/>
            <person name="Shi R."/>
            <person name="Sims S."/>
            <person name="Singer S.R."/>
            <person name="Sinharoy S."/>
            <person name="Sterck L."/>
            <person name="Viollet A."/>
            <person name="Wang B.B."/>
            <person name="Wang K."/>
            <person name="Wang M."/>
            <person name="Wang X."/>
            <person name="Warfsmann J."/>
            <person name="Weissenbach J."/>
            <person name="White D.D."/>
            <person name="White J.D."/>
            <person name="Wiley G.B."/>
            <person name="Wincker P."/>
            <person name="Xing Y."/>
            <person name="Yang L."/>
            <person name="Yao Z."/>
            <person name="Ying F."/>
            <person name="Zhai J."/>
            <person name="Zhou L."/>
            <person name="Zuber A."/>
            <person name="Denarie J."/>
            <person name="Dixon R.A."/>
            <person name="May G.D."/>
            <person name="Schwartz D.C."/>
            <person name="Rogers J."/>
            <person name="Quetier F."/>
            <person name="Town C.D."/>
            <person name="Roe B.A."/>
        </authorList>
    </citation>
    <scope>NUCLEOTIDE SEQUENCE [LARGE SCALE GENOMIC DNA]</scope>
    <source>
        <strain evidence="1">A17</strain>
        <strain evidence="2 3">cv. Jemalong A17</strain>
    </source>
</reference>
<organism evidence="1 3">
    <name type="scientific">Medicago truncatula</name>
    <name type="common">Barrel medic</name>
    <name type="synonym">Medicago tribuloides</name>
    <dbReference type="NCBI Taxonomy" id="3880"/>
    <lineage>
        <taxon>Eukaryota</taxon>
        <taxon>Viridiplantae</taxon>
        <taxon>Streptophyta</taxon>
        <taxon>Embryophyta</taxon>
        <taxon>Tracheophyta</taxon>
        <taxon>Spermatophyta</taxon>
        <taxon>Magnoliopsida</taxon>
        <taxon>eudicotyledons</taxon>
        <taxon>Gunneridae</taxon>
        <taxon>Pentapetalae</taxon>
        <taxon>rosids</taxon>
        <taxon>fabids</taxon>
        <taxon>Fabales</taxon>
        <taxon>Fabaceae</taxon>
        <taxon>Papilionoideae</taxon>
        <taxon>50 kb inversion clade</taxon>
        <taxon>NPAAA clade</taxon>
        <taxon>Hologalegina</taxon>
        <taxon>IRL clade</taxon>
        <taxon>Trifolieae</taxon>
        <taxon>Medicago</taxon>
    </lineage>
</organism>
<sequence length="84" mass="9794">MAVTCSFFILNRHSLIPSHEFVKNQNELQLIKFNIKEKIVDKEDVELRLAKVLGVELVERMKEKELVVEEWVVAVYDCYNIDGG</sequence>
<reference evidence="1 3" key="2">
    <citation type="journal article" date="2014" name="BMC Genomics">
        <title>An improved genome release (version Mt4.0) for the model legume Medicago truncatula.</title>
        <authorList>
            <person name="Tang H."/>
            <person name="Krishnakumar V."/>
            <person name="Bidwell S."/>
            <person name="Rosen B."/>
            <person name="Chan A."/>
            <person name="Zhou S."/>
            <person name="Gentzbittel L."/>
            <person name="Childs K.L."/>
            <person name="Yandell M."/>
            <person name="Gundlach H."/>
            <person name="Mayer K.F."/>
            <person name="Schwartz D.C."/>
            <person name="Town C.D."/>
        </authorList>
    </citation>
    <scope>GENOME REANNOTATION</scope>
    <source>
        <strain evidence="2 3">cv. Jemalong A17</strain>
    </source>
</reference>
<name>G7JS14_MEDTR</name>